<accession>A0ABZ2YR09</accession>
<protein>
    <submittedName>
        <fullName evidence="4">Conjugative transposon protein TraJ</fullName>
    </submittedName>
</protein>
<evidence type="ECO:0000256" key="1">
    <source>
        <dbReference type="SAM" id="Phobius"/>
    </source>
</evidence>
<dbReference type="Proteomes" id="UP001485459">
    <property type="component" value="Chromosome"/>
</dbReference>
<feature type="transmembrane region" description="Helical" evidence="1">
    <location>
        <begin position="45"/>
        <end position="67"/>
    </location>
</feature>
<feature type="transmembrane region" description="Helical" evidence="1">
    <location>
        <begin position="224"/>
        <end position="249"/>
    </location>
</feature>
<proteinExistence type="predicted"/>
<evidence type="ECO:0000259" key="3">
    <source>
        <dbReference type="Pfam" id="PF07863"/>
    </source>
</evidence>
<dbReference type="RefSeq" id="WP_341836815.1">
    <property type="nucleotide sequence ID" value="NZ_CP149822.1"/>
</dbReference>
<feature type="signal peptide" evidence="2">
    <location>
        <begin position="1"/>
        <end position="21"/>
    </location>
</feature>
<dbReference type="InterPro" id="IPR022393">
    <property type="entry name" value="Conjugative_transposon_TraJ"/>
</dbReference>
<dbReference type="Pfam" id="PF07863">
    <property type="entry name" value="CtnDOT_TraJ"/>
    <property type="match status" value="1"/>
</dbReference>
<keyword evidence="1" id="KW-0472">Membrane</keyword>
<organism evidence="4 5">
    <name type="scientific">Chitinophaga pollutisoli</name>
    <dbReference type="NCBI Taxonomy" id="3133966"/>
    <lineage>
        <taxon>Bacteria</taxon>
        <taxon>Pseudomonadati</taxon>
        <taxon>Bacteroidota</taxon>
        <taxon>Chitinophagia</taxon>
        <taxon>Chitinophagales</taxon>
        <taxon>Chitinophagaceae</taxon>
        <taxon>Chitinophaga</taxon>
    </lineage>
</organism>
<evidence type="ECO:0000313" key="4">
    <source>
        <dbReference type="EMBL" id="WZN41972.1"/>
    </source>
</evidence>
<evidence type="ECO:0000256" key="2">
    <source>
        <dbReference type="SAM" id="SignalP"/>
    </source>
</evidence>
<feature type="transmembrane region" description="Helical" evidence="1">
    <location>
        <begin position="88"/>
        <end position="108"/>
    </location>
</feature>
<dbReference type="EMBL" id="CP149822">
    <property type="protein sequence ID" value="WZN41972.1"/>
    <property type="molecule type" value="Genomic_DNA"/>
</dbReference>
<feature type="transmembrane region" description="Helical" evidence="1">
    <location>
        <begin position="255"/>
        <end position="272"/>
    </location>
</feature>
<feature type="domain" description="Conjugative transposon TraJ C-terminal" evidence="3">
    <location>
        <begin position="27"/>
        <end position="391"/>
    </location>
</feature>
<reference evidence="5" key="1">
    <citation type="submission" date="2024-03" db="EMBL/GenBank/DDBJ databases">
        <title>Chitinophaga horti sp. nov., isolated from garden soil.</title>
        <authorList>
            <person name="Lee D.S."/>
            <person name="Han D.M."/>
            <person name="Baek J.H."/>
            <person name="Choi D.G."/>
            <person name="Jeon J.H."/>
            <person name="Jeon C.O."/>
        </authorList>
    </citation>
    <scope>NUCLEOTIDE SEQUENCE [LARGE SCALE GENOMIC DNA]</scope>
    <source>
        <strain evidence="5">GPA1</strain>
    </source>
</reference>
<dbReference type="NCBIfam" id="TIGR03782">
    <property type="entry name" value="Bac_Flav_CT_J"/>
    <property type="match status" value="1"/>
</dbReference>
<feature type="transmembrane region" description="Helical" evidence="1">
    <location>
        <begin position="293"/>
        <end position="313"/>
    </location>
</feature>
<feature type="chain" id="PRO_5045820991" evidence="2">
    <location>
        <begin position="22"/>
        <end position="393"/>
    </location>
</feature>
<evidence type="ECO:0000313" key="5">
    <source>
        <dbReference type="Proteomes" id="UP001485459"/>
    </source>
</evidence>
<keyword evidence="1" id="KW-0812">Transmembrane</keyword>
<keyword evidence="1" id="KW-1133">Transmembrane helix</keyword>
<keyword evidence="2" id="KW-0732">Signal</keyword>
<gene>
    <name evidence="4" type="primary">traJ</name>
    <name evidence="4" type="ORF">WJU16_02845</name>
</gene>
<sequence>MKLKMAAVASLLLLSPLAAFCSDISDTIRGMHGILDSLYDKMLPRVSTLEGYAIAIAGFAATFYIGYRVWKHIANAEAIDFFPLFRPFVLGFCIVNFKLVIITINTILSPTVVGTRALVDNTNKSIERLLAKKEEEMKKTRNYLMYGVNDGAGDRDLWMRYTHYDEWNNEDIFDSIGNDLEFAMSKVEFSMKTWFKEFIAFILELFYEAASLCINTLRTFNLIVCALIGPFVFAIACFDGFTHTLTVYLARYANFYLWLPVANLLGAVLGMIQEDMLLLDLEQMSKYGDTFFTTADIGYMIFMIIGIFSFFSIPNIASTIVNPGMASNLTIQVGQAARNILGTTTKVAGMGIGAAAGATGMAADALGDAYGKILGGASGSGSSGGYFNDKLKG</sequence>
<keyword evidence="5" id="KW-1185">Reference proteome</keyword>
<dbReference type="InterPro" id="IPR012424">
    <property type="entry name" value="Conjugative_transposon_TraJ_C"/>
</dbReference>
<name>A0ABZ2YR09_9BACT</name>